<dbReference type="SUPFAM" id="SSF49562">
    <property type="entry name" value="C2 domain (Calcium/lipid-binding domain, CaLB)"/>
    <property type="match status" value="1"/>
</dbReference>
<organism evidence="1 2">
    <name type="scientific">Parascaris equorum</name>
    <name type="common">Equine roundworm</name>
    <dbReference type="NCBI Taxonomy" id="6256"/>
    <lineage>
        <taxon>Eukaryota</taxon>
        <taxon>Metazoa</taxon>
        <taxon>Ecdysozoa</taxon>
        <taxon>Nematoda</taxon>
        <taxon>Chromadorea</taxon>
        <taxon>Rhabditida</taxon>
        <taxon>Spirurina</taxon>
        <taxon>Ascaridomorpha</taxon>
        <taxon>Ascaridoidea</taxon>
        <taxon>Ascarididae</taxon>
        <taxon>Parascaris</taxon>
    </lineage>
</organism>
<accession>A0A914SJR6</accession>
<evidence type="ECO:0000313" key="1">
    <source>
        <dbReference type="Proteomes" id="UP000887564"/>
    </source>
</evidence>
<dbReference type="WBParaSite" id="PEQ_0001420101-mRNA-1">
    <property type="protein sequence ID" value="PEQ_0001420101-mRNA-1"/>
    <property type="gene ID" value="PEQ_0001420101"/>
</dbReference>
<dbReference type="Proteomes" id="UP000887564">
    <property type="component" value="Unplaced"/>
</dbReference>
<protein>
    <submittedName>
        <fullName evidence="2">Uncharacterized protein</fullName>
    </submittedName>
</protein>
<proteinExistence type="predicted"/>
<evidence type="ECO:0000313" key="2">
    <source>
        <dbReference type="WBParaSite" id="PEQ_0001420101-mRNA-1"/>
    </source>
</evidence>
<dbReference type="AlphaFoldDB" id="A0A914SJR6"/>
<keyword evidence="1" id="KW-1185">Reference proteome</keyword>
<sequence>MKKDIFGVSDPYAIVALHRNGVLVDKAQTKTRKKVGVVFSFVQGAHK</sequence>
<dbReference type="InterPro" id="IPR035892">
    <property type="entry name" value="C2_domain_sf"/>
</dbReference>
<reference evidence="2" key="1">
    <citation type="submission" date="2022-11" db="UniProtKB">
        <authorList>
            <consortium name="WormBaseParasite"/>
        </authorList>
    </citation>
    <scope>IDENTIFICATION</scope>
</reference>
<name>A0A914SJR6_PAREQ</name>